<reference evidence="1 2" key="1">
    <citation type="submission" date="2018-05" db="EMBL/GenBank/DDBJ databases">
        <title>Genomic Encyclopedia of Type Strains, Phase IV (KMG-IV): sequencing the most valuable type-strain genomes for metagenomic binning, comparative biology and taxonomic classification.</title>
        <authorList>
            <person name="Goeker M."/>
        </authorList>
    </citation>
    <scope>NUCLEOTIDE SEQUENCE [LARGE SCALE GENOMIC DNA]</scope>
    <source>
        <strain evidence="1 2">DSM 28556</strain>
    </source>
</reference>
<dbReference type="Gene3D" id="1.20.120.450">
    <property type="entry name" value="dinb family like domain"/>
    <property type="match status" value="1"/>
</dbReference>
<accession>A0A2V3VHY9</accession>
<evidence type="ECO:0000313" key="1">
    <source>
        <dbReference type="EMBL" id="PXW81413.1"/>
    </source>
</evidence>
<name>A0A2V3VHY9_9BACI</name>
<dbReference type="EMBL" id="QJJQ01000022">
    <property type="protein sequence ID" value="PXW81413.1"/>
    <property type="molecule type" value="Genomic_DNA"/>
</dbReference>
<gene>
    <name evidence="1" type="ORF">DFR56_12223</name>
</gene>
<proteinExistence type="predicted"/>
<organism evidence="1 2">
    <name type="scientific">Pseudogracilibacillus auburnensis</name>
    <dbReference type="NCBI Taxonomy" id="1494959"/>
    <lineage>
        <taxon>Bacteria</taxon>
        <taxon>Bacillati</taxon>
        <taxon>Bacillota</taxon>
        <taxon>Bacilli</taxon>
        <taxon>Bacillales</taxon>
        <taxon>Bacillaceae</taxon>
        <taxon>Pseudogracilibacillus</taxon>
    </lineage>
</organism>
<dbReference type="AlphaFoldDB" id="A0A2V3VHY9"/>
<sequence>METNGFTYAANMTNALANEISEVKWDIQLIPELGSLRKLFMHMVRVRDVYRDGLKTGTVQFPGNLPSRK</sequence>
<evidence type="ECO:0000313" key="2">
    <source>
        <dbReference type="Proteomes" id="UP000247978"/>
    </source>
</evidence>
<dbReference type="SUPFAM" id="SSF109854">
    <property type="entry name" value="DinB/YfiT-like putative metalloenzymes"/>
    <property type="match status" value="1"/>
</dbReference>
<comment type="caution">
    <text evidence="1">The sequence shown here is derived from an EMBL/GenBank/DDBJ whole genome shotgun (WGS) entry which is preliminary data.</text>
</comment>
<keyword evidence="2" id="KW-1185">Reference proteome</keyword>
<dbReference type="Proteomes" id="UP000247978">
    <property type="component" value="Unassembled WGS sequence"/>
</dbReference>
<dbReference type="InterPro" id="IPR034660">
    <property type="entry name" value="DinB/YfiT-like"/>
</dbReference>
<dbReference type="RefSeq" id="WP_244916602.1">
    <property type="nucleotide sequence ID" value="NZ_JBHUHB010000001.1"/>
</dbReference>
<protein>
    <submittedName>
        <fullName evidence="1">Uncharacterized protein</fullName>
    </submittedName>
</protein>